<evidence type="ECO:0000313" key="11">
    <source>
        <dbReference type="Proteomes" id="UP001046870"/>
    </source>
</evidence>
<feature type="transmembrane region" description="Helical" evidence="9">
    <location>
        <begin position="60"/>
        <end position="78"/>
    </location>
</feature>
<dbReference type="EMBL" id="JAFDVH010000003">
    <property type="protein sequence ID" value="KAG7483884.1"/>
    <property type="molecule type" value="Genomic_DNA"/>
</dbReference>
<evidence type="ECO:0000256" key="5">
    <source>
        <dbReference type="ARBA" id="ARBA00023157"/>
    </source>
</evidence>
<protein>
    <submittedName>
        <fullName evidence="10">Uncharacterized protein</fullName>
    </submittedName>
</protein>
<keyword evidence="7" id="KW-0449">Lipoprotein</keyword>
<dbReference type="GO" id="GO:0030425">
    <property type="term" value="C:dendrite"/>
    <property type="evidence" value="ECO:0007669"/>
    <property type="project" value="TreeGrafter"/>
</dbReference>
<evidence type="ECO:0000256" key="9">
    <source>
        <dbReference type="SAM" id="Phobius"/>
    </source>
</evidence>
<evidence type="ECO:0000256" key="7">
    <source>
        <dbReference type="ARBA" id="ARBA00023288"/>
    </source>
</evidence>
<evidence type="ECO:0000256" key="8">
    <source>
        <dbReference type="ARBA" id="ARBA00023319"/>
    </source>
</evidence>
<dbReference type="GO" id="GO:0009897">
    <property type="term" value="C:external side of plasma membrane"/>
    <property type="evidence" value="ECO:0007669"/>
    <property type="project" value="TreeGrafter"/>
</dbReference>
<keyword evidence="3" id="KW-0732">Signal</keyword>
<dbReference type="GO" id="GO:0043209">
    <property type="term" value="C:myelin sheath"/>
    <property type="evidence" value="ECO:0007669"/>
    <property type="project" value="TreeGrafter"/>
</dbReference>
<evidence type="ECO:0000313" key="10">
    <source>
        <dbReference type="EMBL" id="KAG7483884.1"/>
    </source>
</evidence>
<accession>A0A9D3QA19</accession>
<dbReference type="GO" id="GO:0030334">
    <property type="term" value="P:regulation of cell migration"/>
    <property type="evidence" value="ECO:0007669"/>
    <property type="project" value="InterPro"/>
</dbReference>
<keyword evidence="9" id="KW-1133">Transmembrane helix</keyword>
<gene>
    <name evidence="10" type="ORF">MATL_G00043050</name>
</gene>
<proteinExistence type="predicted"/>
<dbReference type="GO" id="GO:0005178">
    <property type="term" value="F:integrin binding"/>
    <property type="evidence" value="ECO:0007669"/>
    <property type="project" value="InterPro"/>
</dbReference>
<evidence type="ECO:0000256" key="4">
    <source>
        <dbReference type="ARBA" id="ARBA00023136"/>
    </source>
</evidence>
<dbReference type="GO" id="GO:0051894">
    <property type="term" value="P:positive regulation of focal adhesion assembly"/>
    <property type="evidence" value="ECO:0007669"/>
    <property type="project" value="TreeGrafter"/>
</dbReference>
<comment type="caution">
    <text evidence="10">The sequence shown here is derived from an EMBL/GenBank/DDBJ whole genome shotgun (WGS) entry which is preliminary data.</text>
</comment>
<keyword evidence="11" id="KW-1185">Reference proteome</keyword>
<organism evidence="10 11">
    <name type="scientific">Megalops atlanticus</name>
    <name type="common">Tarpon</name>
    <name type="synonym">Clupea gigantea</name>
    <dbReference type="NCBI Taxonomy" id="7932"/>
    <lineage>
        <taxon>Eukaryota</taxon>
        <taxon>Metazoa</taxon>
        <taxon>Chordata</taxon>
        <taxon>Craniata</taxon>
        <taxon>Vertebrata</taxon>
        <taxon>Euteleostomi</taxon>
        <taxon>Actinopterygii</taxon>
        <taxon>Neopterygii</taxon>
        <taxon>Teleostei</taxon>
        <taxon>Elopiformes</taxon>
        <taxon>Megalopidae</taxon>
        <taxon>Megalops</taxon>
    </lineage>
</organism>
<evidence type="ECO:0000256" key="1">
    <source>
        <dbReference type="ARBA" id="ARBA00004236"/>
    </source>
</evidence>
<dbReference type="GO" id="GO:0007155">
    <property type="term" value="P:cell adhesion"/>
    <property type="evidence" value="ECO:0007669"/>
    <property type="project" value="InterPro"/>
</dbReference>
<keyword evidence="5" id="KW-1015">Disulfide bond</keyword>
<keyword evidence="9" id="KW-0812">Transmembrane</keyword>
<dbReference type="GO" id="GO:0005096">
    <property type="term" value="F:GTPase activator activity"/>
    <property type="evidence" value="ECO:0007669"/>
    <property type="project" value="TreeGrafter"/>
</dbReference>
<keyword evidence="2" id="KW-1003">Cell membrane</keyword>
<keyword evidence="4 9" id="KW-0472">Membrane</keyword>
<dbReference type="InterPro" id="IPR033292">
    <property type="entry name" value="THY1"/>
</dbReference>
<comment type="subcellular location">
    <subcellularLocation>
        <location evidence="1">Cell membrane</location>
    </subcellularLocation>
</comment>
<dbReference type="AlphaFoldDB" id="A0A9D3QA19"/>
<dbReference type="Proteomes" id="UP001046870">
    <property type="component" value="Chromosome 3"/>
</dbReference>
<dbReference type="PANTHER" id="PTHR19226:SF2">
    <property type="entry name" value="THY-1 MEMBRANE GLYCOPROTEIN"/>
    <property type="match status" value="1"/>
</dbReference>
<dbReference type="PANTHER" id="PTHR19226">
    <property type="entry name" value="THY-1 MEMBRANE GLYCOPROTEIN"/>
    <property type="match status" value="1"/>
</dbReference>
<evidence type="ECO:0000256" key="2">
    <source>
        <dbReference type="ARBA" id="ARBA00022475"/>
    </source>
</evidence>
<name>A0A9D3QA19_MEGAT</name>
<dbReference type="OrthoDB" id="8396829at2759"/>
<evidence type="ECO:0000256" key="6">
    <source>
        <dbReference type="ARBA" id="ARBA00023180"/>
    </source>
</evidence>
<dbReference type="GO" id="GO:0005925">
    <property type="term" value="C:focal adhesion"/>
    <property type="evidence" value="ECO:0007669"/>
    <property type="project" value="TreeGrafter"/>
</dbReference>
<sequence length="214" mass="23930">MLRGSPNPDVLSFRVSGVSAVIKQPGRALQQQRQRRAGITTAAPTQAFSKTEERKMFGTMNSLFICSIFLAVLVASGFCKKILVCQEETDIRVECRLEPKQNQINNYEFSISKNNKETIINTNVTGITADVNFKDKTRVEPLQPFGFKLTLSNFPITENTTFICKTSNVVDSVFIQKGKMETCSAISVFLQSCPWLLPLLVCFHAVQHWALSSL</sequence>
<keyword evidence="8" id="KW-0393">Immunoglobulin domain</keyword>
<dbReference type="GO" id="GO:0007229">
    <property type="term" value="P:integrin-mediated signaling pathway"/>
    <property type="evidence" value="ECO:0007669"/>
    <property type="project" value="TreeGrafter"/>
</dbReference>
<evidence type="ECO:0000256" key="3">
    <source>
        <dbReference type="ARBA" id="ARBA00022729"/>
    </source>
</evidence>
<dbReference type="GO" id="GO:0045121">
    <property type="term" value="C:membrane raft"/>
    <property type="evidence" value="ECO:0007669"/>
    <property type="project" value="TreeGrafter"/>
</dbReference>
<keyword evidence="6" id="KW-0325">Glycoprotein</keyword>
<reference evidence="10" key="1">
    <citation type="submission" date="2021-01" db="EMBL/GenBank/DDBJ databases">
        <authorList>
            <person name="Zahm M."/>
            <person name="Roques C."/>
            <person name="Cabau C."/>
            <person name="Klopp C."/>
            <person name="Donnadieu C."/>
            <person name="Jouanno E."/>
            <person name="Lampietro C."/>
            <person name="Louis A."/>
            <person name="Herpin A."/>
            <person name="Echchiki A."/>
            <person name="Berthelot C."/>
            <person name="Parey E."/>
            <person name="Roest-Crollius H."/>
            <person name="Braasch I."/>
            <person name="Postlethwait J."/>
            <person name="Bobe J."/>
            <person name="Montfort J."/>
            <person name="Bouchez O."/>
            <person name="Begum T."/>
            <person name="Mejri S."/>
            <person name="Adams A."/>
            <person name="Chen W.-J."/>
            <person name="Guiguen Y."/>
        </authorList>
    </citation>
    <scope>NUCLEOTIDE SEQUENCE</scope>
    <source>
        <strain evidence="10">YG-15Mar2019-1</strain>
        <tissue evidence="10">Brain</tissue>
    </source>
</reference>